<dbReference type="Gene3D" id="1.10.287.130">
    <property type="match status" value="1"/>
</dbReference>
<evidence type="ECO:0000259" key="11">
    <source>
        <dbReference type="PROSITE" id="PS50109"/>
    </source>
</evidence>
<evidence type="ECO:0000256" key="5">
    <source>
        <dbReference type="ARBA" id="ARBA00022741"/>
    </source>
</evidence>
<evidence type="ECO:0000313" key="13">
    <source>
        <dbReference type="Proteomes" id="UP000260823"/>
    </source>
</evidence>
<keyword evidence="6 12" id="KW-0418">Kinase</keyword>
<evidence type="ECO:0000256" key="7">
    <source>
        <dbReference type="ARBA" id="ARBA00022840"/>
    </source>
</evidence>
<comment type="catalytic activity">
    <reaction evidence="1">
        <text>ATP + protein L-histidine = ADP + protein N-phospho-L-histidine.</text>
        <dbReference type="EC" id="2.7.13.3"/>
    </reaction>
</comment>
<evidence type="ECO:0000313" key="12">
    <source>
        <dbReference type="EMBL" id="RFZ85683.1"/>
    </source>
</evidence>
<name>A0A3E2NXG1_9SPHI</name>
<accession>A0A3E2NXG1</accession>
<evidence type="ECO:0000256" key="9">
    <source>
        <dbReference type="SAM" id="Coils"/>
    </source>
</evidence>
<dbReference type="SMART" id="SM00387">
    <property type="entry name" value="HATPase_c"/>
    <property type="match status" value="1"/>
</dbReference>
<keyword evidence="4" id="KW-0808">Transferase</keyword>
<dbReference type="GO" id="GO:0000156">
    <property type="term" value="F:phosphorelay response regulator activity"/>
    <property type="evidence" value="ECO:0007669"/>
    <property type="project" value="TreeGrafter"/>
</dbReference>
<feature type="transmembrane region" description="Helical" evidence="10">
    <location>
        <begin position="129"/>
        <end position="147"/>
    </location>
</feature>
<sequence length="444" mass="49884">MDIPGKIYKLWVRATGSTAEFPLEVRIFHSVSLIAIAALAYNVPFNLIIGLPFIALLSFIAVLAFTCLYYISRYKGYTAFATIVFATLGNLLFAINYLYNSGTQGPTEIFMGLCILLLLCTLPQKQHKLWVAINAAIMLGLHALEYYHPSLVPYTYDSRESRFFDLTSAYVVVIVVVYYTVTYMLKNYDHEKRSAADKAEAIERKNAQITRQNQELERINQERNKLMSIIAHDLRSPLSNIQNYLELITEYGLDTEERQMVEGDLLKVTRRTVDMLSKLLIWSKGQMDGVNVQLSQVSLKDALFNTLELEKSIAAKKQITLTTMVDWEIKVVADSDMLQLVLRNLISNAIKFTNPGGEIHFKARKIGGECWLIIRDNGIGISKEKQTELFSLRSGNTVGTANETGVGLGLLLCKEFTELQGGRIWLESSPGEGTVFYVAMPAVG</sequence>
<dbReference type="PROSITE" id="PS50109">
    <property type="entry name" value="HIS_KIN"/>
    <property type="match status" value="1"/>
</dbReference>
<dbReference type="CDD" id="cd00082">
    <property type="entry name" value="HisKA"/>
    <property type="match status" value="1"/>
</dbReference>
<keyword evidence="8" id="KW-0902">Two-component regulatory system</keyword>
<dbReference type="InterPro" id="IPR036890">
    <property type="entry name" value="HATPase_C_sf"/>
</dbReference>
<dbReference type="SUPFAM" id="SSF55874">
    <property type="entry name" value="ATPase domain of HSP90 chaperone/DNA topoisomerase II/histidine kinase"/>
    <property type="match status" value="1"/>
</dbReference>
<dbReference type="InterPro" id="IPR005467">
    <property type="entry name" value="His_kinase_dom"/>
</dbReference>
<dbReference type="GO" id="GO:0030295">
    <property type="term" value="F:protein kinase activator activity"/>
    <property type="evidence" value="ECO:0007669"/>
    <property type="project" value="TreeGrafter"/>
</dbReference>
<dbReference type="Pfam" id="PF00512">
    <property type="entry name" value="HisKA"/>
    <property type="match status" value="1"/>
</dbReference>
<evidence type="ECO:0000256" key="8">
    <source>
        <dbReference type="ARBA" id="ARBA00023012"/>
    </source>
</evidence>
<dbReference type="OrthoDB" id="9810447at2"/>
<dbReference type="InterPro" id="IPR050351">
    <property type="entry name" value="BphY/WalK/GraS-like"/>
</dbReference>
<evidence type="ECO:0000256" key="2">
    <source>
        <dbReference type="ARBA" id="ARBA00012438"/>
    </source>
</evidence>
<dbReference type="PANTHER" id="PTHR42878">
    <property type="entry name" value="TWO-COMPONENT HISTIDINE KINASE"/>
    <property type="match status" value="1"/>
</dbReference>
<keyword evidence="7" id="KW-0067">ATP-binding</keyword>
<protein>
    <recommendedName>
        <fullName evidence="2">histidine kinase</fullName>
        <ecNumber evidence="2">2.7.13.3</ecNumber>
    </recommendedName>
</protein>
<feature type="transmembrane region" description="Helical" evidence="10">
    <location>
        <begin position="78"/>
        <end position="99"/>
    </location>
</feature>
<dbReference type="AlphaFoldDB" id="A0A3E2NXG1"/>
<evidence type="ECO:0000256" key="1">
    <source>
        <dbReference type="ARBA" id="ARBA00000085"/>
    </source>
</evidence>
<keyword evidence="3" id="KW-0597">Phosphoprotein</keyword>
<evidence type="ECO:0000256" key="3">
    <source>
        <dbReference type="ARBA" id="ARBA00022553"/>
    </source>
</evidence>
<keyword evidence="10" id="KW-1133">Transmembrane helix</keyword>
<dbReference type="InterPro" id="IPR003661">
    <property type="entry name" value="HisK_dim/P_dom"/>
</dbReference>
<proteinExistence type="predicted"/>
<keyword evidence="9" id="KW-0175">Coiled coil</keyword>
<dbReference type="CDD" id="cd00075">
    <property type="entry name" value="HATPase"/>
    <property type="match status" value="1"/>
</dbReference>
<feature type="transmembrane region" description="Helical" evidence="10">
    <location>
        <begin position="167"/>
        <end position="185"/>
    </location>
</feature>
<dbReference type="InterPro" id="IPR004358">
    <property type="entry name" value="Sig_transdc_His_kin-like_C"/>
</dbReference>
<dbReference type="GO" id="GO:0005524">
    <property type="term" value="F:ATP binding"/>
    <property type="evidence" value="ECO:0007669"/>
    <property type="project" value="UniProtKB-KW"/>
</dbReference>
<dbReference type="PANTHER" id="PTHR42878:SF7">
    <property type="entry name" value="SENSOR HISTIDINE KINASE GLRK"/>
    <property type="match status" value="1"/>
</dbReference>
<feature type="transmembrane region" description="Helical" evidence="10">
    <location>
        <begin position="105"/>
        <end position="122"/>
    </location>
</feature>
<feature type="transmembrane region" description="Helical" evidence="10">
    <location>
        <begin position="47"/>
        <end position="71"/>
    </location>
</feature>
<evidence type="ECO:0000256" key="6">
    <source>
        <dbReference type="ARBA" id="ARBA00022777"/>
    </source>
</evidence>
<comment type="caution">
    <text evidence="12">The sequence shown here is derived from an EMBL/GenBank/DDBJ whole genome shotgun (WGS) entry which is preliminary data.</text>
</comment>
<gene>
    <name evidence="12" type="ORF">DYU05_08825</name>
</gene>
<feature type="domain" description="Histidine kinase" evidence="11">
    <location>
        <begin position="229"/>
        <end position="444"/>
    </location>
</feature>
<dbReference type="SUPFAM" id="SSF47384">
    <property type="entry name" value="Homodimeric domain of signal transducing histidine kinase"/>
    <property type="match status" value="1"/>
</dbReference>
<dbReference type="InterPro" id="IPR036097">
    <property type="entry name" value="HisK_dim/P_sf"/>
</dbReference>
<keyword evidence="10" id="KW-0472">Membrane</keyword>
<dbReference type="GO" id="GO:0000155">
    <property type="term" value="F:phosphorelay sensor kinase activity"/>
    <property type="evidence" value="ECO:0007669"/>
    <property type="project" value="InterPro"/>
</dbReference>
<evidence type="ECO:0000256" key="10">
    <source>
        <dbReference type="SAM" id="Phobius"/>
    </source>
</evidence>
<dbReference type="InterPro" id="IPR003594">
    <property type="entry name" value="HATPase_dom"/>
</dbReference>
<keyword evidence="13" id="KW-1185">Reference proteome</keyword>
<keyword evidence="10" id="KW-0812">Transmembrane</keyword>
<dbReference type="EC" id="2.7.13.3" evidence="2"/>
<organism evidence="12 13">
    <name type="scientific">Mucilaginibacter terrenus</name>
    <dbReference type="NCBI Taxonomy" id="2482727"/>
    <lineage>
        <taxon>Bacteria</taxon>
        <taxon>Pseudomonadati</taxon>
        <taxon>Bacteroidota</taxon>
        <taxon>Sphingobacteriia</taxon>
        <taxon>Sphingobacteriales</taxon>
        <taxon>Sphingobacteriaceae</taxon>
        <taxon>Mucilaginibacter</taxon>
    </lineage>
</organism>
<keyword evidence="5" id="KW-0547">Nucleotide-binding</keyword>
<dbReference type="SMART" id="SM00388">
    <property type="entry name" value="HisKA"/>
    <property type="match status" value="1"/>
</dbReference>
<dbReference type="Pfam" id="PF02518">
    <property type="entry name" value="HATPase_c"/>
    <property type="match status" value="1"/>
</dbReference>
<dbReference type="EMBL" id="QWDE01000001">
    <property type="protein sequence ID" value="RFZ85683.1"/>
    <property type="molecule type" value="Genomic_DNA"/>
</dbReference>
<dbReference type="GO" id="GO:0007234">
    <property type="term" value="P:osmosensory signaling via phosphorelay pathway"/>
    <property type="evidence" value="ECO:0007669"/>
    <property type="project" value="TreeGrafter"/>
</dbReference>
<reference evidence="12 13" key="1">
    <citation type="submission" date="2018-08" db="EMBL/GenBank/DDBJ databases">
        <title>Mucilaginibacter terrae sp. nov., isolated from manganese diggings.</title>
        <authorList>
            <person name="Huang Y."/>
            <person name="Zhou Z."/>
        </authorList>
    </citation>
    <scope>NUCLEOTIDE SEQUENCE [LARGE SCALE GENOMIC DNA]</scope>
    <source>
        <strain evidence="12 13">ZH6</strain>
    </source>
</reference>
<evidence type="ECO:0000256" key="4">
    <source>
        <dbReference type="ARBA" id="ARBA00022679"/>
    </source>
</evidence>
<feature type="coiled-coil region" evidence="9">
    <location>
        <begin position="185"/>
        <end position="229"/>
    </location>
</feature>
<dbReference type="PRINTS" id="PR00344">
    <property type="entry name" value="BCTRLSENSOR"/>
</dbReference>
<feature type="transmembrane region" description="Helical" evidence="10">
    <location>
        <begin position="21"/>
        <end position="41"/>
    </location>
</feature>
<dbReference type="Gene3D" id="3.30.565.10">
    <property type="entry name" value="Histidine kinase-like ATPase, C-terminal domain"/>
    <property type="match status" value="1"/>
</dbReference>
<dbReference type="Proteomes" id="UP000260823">
    <property type="component" value="Unassembled WGS sequence"/>
</dbReference>
<dbReference type="RefSeq" id="WP_117382580.1">
    <property type="nucleotide sequence ID" value="NZ_QWDE01000001.1"/>
</dbReference>